<dbReference type="PANTHER" id="PTHR42643">
    <property type="entry name" value="IONOTROPIC RECEPTOR 20A-RELATED"/>
    <property type="match status" value="1"/>
</dbReference>
<sequence length="570" mass="67262">MCHFLLLIILILGYGSASKSWTSKEIVQRLNRDMDLQLNIYMDCLDTDIWVDQEIVSNLQLNSLNAQPKLMGRFSEKALIIACLKEATGNRTLNGLKELLWGLQNLPILYILNSEMDLYFEQALQKGFLHVLALNLINGSLYTYEPYPKIQIHQLKEIEKFYNLTRLKNLQGIAVNITGETMTPRCFHYNNRQGKKVYAGYMYKLLKEFINNYNGTERMAYANEETIDYEELKTELLMGHIDMMPRIIHILNWQYFYRSYILYNIKTHIIVPWAEPLSKSLYFLKPFVWTAWITIMASLIYAAIMIWRLKHRQKDASTLSACVLDVLQWFFSLPVSHNWHYKLGLHRVLAFLVLFTVGFILTNLYLAQLSSFLTTGLFKKQLNSFQDLFRENRTLILESFDREVLHNLTRDGLIQPEFENIVLTVSIAEVFSHRKSLNTTYVYTAYEDRIEYELYQQKYLRVPIFKKLDDIYDQRPVFVALRHGLPYVELFNDYLKRIWESGILLKFQSDTLNEGISSGEISFRHSKSREIHVFDMEFYYFAYILLSIGWSISIFVFLVEKRGFIFGNKI</sequence>
<dbReference type="AlphaFoldDB" id="A0A6P4I6M3"/>
<feature type="transmembrane region" description="Helical" evidence="8">
    <location>
        <begin position="348"/>
        <end position="367"/>
    </location>
</feature>
<evidence type="ECO:0000313" key="10">
    <source>
        <dbReference type="Proteomes" id="UP001652661"/>
    </source>
</evidence>
<feature type="transmembrane region" description="Helical" evidence="8">
    <location>
        <begin position="538"/>
        <end position="559"/>
    </location>
</feature>
<evidence type="ECO:0000256" key="5">
    <source>
        <dbReference type="ARBA" id="ARBA00023136"/>
    </source>
</evidence>
<comment type="subcellular location">
    <subcellularLocation>
        <location evidence="1">Cell membrane</location>
        <topology evidence="1">Multi-pass membrane protein</topology>
    </subcellularLocation>
</comment>
<keyword evidence="10" id="KW-1185">Reference proteome</keyword>
<organism evidence="10 11">
    <name type="scientific">Drosophila kikkawai</name>
    <name type="common">Fruit fly</name>
    <dbReference type="NCBI Taxonomy" id="30033"/>
    <lineage>
        <taxon>Eukaryota</taxon>
        <taxon>Metazoa</taxon>
        <taxon>Ecdysozoa</taxon>
        <taxon>Arthropoda</taxon>
        <taxon>Hexapoda</taxon>
        <taxon>Insecta</taxon>
        <taxon>Pterygota</taxon>
        <taxon>Neoptera</taxon>
        <taxon>Endopterygota</taxon>
        <taxon>Diptera</taxon>
        <taxon>Brachycera</taxon>
        <taxon>Muscomorpha</taxon>
        <taxon>Ephydroidea</taxon>
        <taxon>Drosophilidae</taxon>
        <taxon>Drosophila</taxon>
        <taxon>Sophophora</taxon>
    </lineage>
</organism>
<dbReference type="Proteomes" id="UP001652661">
    <property type="component" value="Chromosome 3L"/>
</dbReference>
<evidence type="ECO:0000256" key="2">
    <source>
        <dbReference type="ARBA" id="ARBA00022475"/>
    </source>
</evidence>
<dbReference type="SUPFAM" id="SSF53850">
    <property type="entry name" value="Periplasmic binding protein-like II"/>
    <property type="match status" value="1"/>
</dbReference>
<keyword evidence="4 8" id="KW-1133">Transmembrane helix</keyword>
<dbReference type="InterPro" id="IPR052192">
    <property type="entry name" value="Insect_Ionotropic_Sensory_Rcpt"/>
</dbReference>
<evidence type="ECO:0000256" key="1">
    <source>
        <dbReference type="ARBA" id="ARBA00004651"/>
    </source>
</evidence>
<keyword evidence="3 8" id="KW-0812">Transmembrane</keyword>
<keyword evidence="7" id="KW-0325">Glycoprotein</keyword>
<evidence type="ECO:0000256" key="7">
    <source>
        <dbReference type="ARBA" id="ARBA00023180"/>
    </source>
</evidence>
<evidence type="ECO:0000256" key="6">
    <source>
        <dbReference type="ARBA" id="ARBA00023170"/>
    </source>
</evidence>
<feature type="transmembrane region" description="Helical" evidence="8">
    <location>
        <begin position="287"/>
        <end position="307"/>
    </location>
</feature>
<dbReference type="OrthoDB" id="7969653at2759"/>
<evidence type="ECO:0000256" key="4">
    <source>
        <dbReference type="ARBA" id="ARBA00022989"/>
    </source>
</evidence>
<keyword evidence="6" id="KW-0675">Receptor</keyword>
<keyword evidence="5 8" id="KW-0472">Membrane</keyword>
<evidence type="ECO:0000256" key="3">
    <source>
        <dbReference type="ARBA" id="ARBA00022692"/>
    </source>
</evidence>
<keyword evidence="2" id="KW-1003">Cell membrane</keyword>
<dbReference type="PANTHER" id="PTHR42643:SF39">
    <property type="entry name" value="IONOTROPIC RECEPTOR 56A-RELATED"/>
    <property type="match status" value="1"/>
</dbReference>
<dbReference type="GO" id="GO:0005886">
    <property type="term" value="C:plasma membrane"/>
    <property type="evidence" value="ECO:0007669"/>
    <property type="project" value="UniProtKB-SubCell"/>
</dbReference>
<accession>A0A6P4I6M3</accession>
<protein>
    <submittedName>
        <fullName evidence="11">Uncharacterized protein Ir67c</fullName>
    </submittedName>
</protein>
<proteinExistence type="predicted"/>
<evidence type="ECO:0000313" key="11">
    <source>
        <dbReference type="RefSeq" id="XP_017018288.1"/>
    </source>
</evidence>
<dbReference type="RefSeq" id="XP_017018288.1">
    <property type="nucleotide sequence ID" value="XM_017162799.1"/>
</dbReference>
<feature type="signal peptide" evidence="9">
    <location>
        <begin position="1"/>
        <end position="17"/>
    </location>
</feature>
<evidence type="ECO:0000256" key="8">
    <source>
        <dbReference type="SAM" id="Phobius"/>
    </source>
</evidence>
<gene>
    <name evidence="11" type="primary">Ir67c</name>
</gene>
<reference evidence="11" key="1">
    <citation type="submission" date="2025-08" db="UniProtKB">
        <authorList>
            <consortium name="RefSeq"/>
        </authorList>
    </citation>
    <scope>IDENTIFICATION</scope>
    <source>
        <strain evidence="11">14028-0561.14</strain>
        <tissue evidence="11">Whole fly</tissue>
    </source>
</reference>
<name>A0A6P4I6M3_DROKI</name>
<feature type="chain" id="PRO_5028279329" evidence="9">
    <location>
        <begin position="18"/>
        <end position="570"/>
    </location>
</feature>
<evidence type="ECO:0000256" key="9">
    <source>
        <dbReference type="SAM" id="SignalP"/>
    </source>
</evidence>
<keyword evidence="9" id="KW-0732">Signal</keyword>